<gene>
    <name evidence="2" type="ORF">E1261_24580</name>
</gene>
<comment type="caution">
    <text evidence="2">The sequence shown here is derived from an EMBL/GenBank/DDBJ whole genome shotgun (WGS) entry which is preliminary data.</text>
</comment>
<dbReference type="Gene3D" id="3.20.20.80">
    <property type="entry name" value="Glycosidases"/>
    <property type="match status" value="1"/>
</dbReference>
<protein>
    <recommendedName>
        <fullName evidence="4">Glycoside hydrolase family 42 N-terminal domain-containing protein</fullName>
    </recommendedName>
</protein>
<keyword evidence="3" id="KW-1185">Reference proteome</keyword>
<dbReference type="InterPro" id="IPR017853">
    <property type="entry name" value="GH"/>
</dbReference>
<dbReference type="RefSeq" id="WP_132410346.1">
    <property type="nucleotide sequence ID" value="NZ_SMKA01000126.1"/>
</dbReference>
<dbReference type="InterPro" id="IPR006311">
    <property type="entry name" value="TAT_signal"/>
</dbReference>
<reference evidence="2 3" key="1">
    <citation type="submission" date="2019-03" db="EMBL/GenBank/DDBJ databases">
        <title>Draft genome sequences of novel Actinobacteria.</title>
        <authorList>
            <person name="Sahin N."/>
            <person name="Ay H."/>
            <person name="Saygin H."/>
        </authorList>
    </citation>
    <scope>NUCLEOTIDE SEQUENCE [LARGE SCALE GENOMIC DNA]</scope>
    <source>
        <strain evidence="2 3">JCM 30547</strain>
    </source>
</reference>
<name>A0A4R4PSD4_9ACTN</name>
<dbReference type="Proteomes" id="UP000295075">
    <property type="component" value="Unassembled WGS sequence"/>
</dbReference>
<dbReference type="OrthoDB" id="2569184at2"/>
<sequence length="428" mass="47488">MTTRRTFLKLGAASVALPSLLTTAQARQAAVPRLLADDTYPIGFFWPPPSSETTLARYQQIADAGFTFVNSGNDVHGWDKSLPMMQRCADVGLTALPSDDRITQATVCPGWQDEIRRVRDQYAAASPAFGGFRLYDEPAPRLYPRLRMIADVLAQAGPTDLTHVNLVPFYDPRQEAAYKDFLNRYVDQFAPTFISYDHYPLLTDNTLRPTYFLNWALIRQAGLQAGLPTWTYIQTLLHGNMKSPTREELRWQISMSLAYGCKGIQYFTYWQPVGRPDFTFGPALIDAQGRPTEKYGWSKTINTTWLQPIGRQLKHLVSESVVHANEDPLPLGATRFSASTQLRSVAGDPAVLGQFRTVADDGRRWLFVANRRYGAAANITITVQAAVGAVEEFVPATGVYQPVALTAGAFRLSVEAGSGRLFRLTGAP</sequence>
<evidence type="ECO:0008006" key="4">
    <source>
        <dbReference type="Google" id="ProtNLM"/>
    </source>
</evidence>
<accession>A0A4R4PSD4</accession>
<evidence type="ECO:0000313" key="2">
    <source>
        <dbReference type="EMBL" id="TDC25257.1"/>
    </source>
</evidence>
<keyword evidence="1" id="KW-0732">Signal</keyword>
<organism evidence="2 3">
    <name type="scientific">Kribbella albertanoniae</name>
    <dbReference type="NCBI Taxonomy" id="1266829"/>
    <lineage>
        <taxon>Bacteria</taxon>
        <taxon>Bacillati</taxon>
        <taxon>Actinomycetota</taxon>
        <taxon>Actinomycetes</taxon>
        <taxon>Propionibacteriales</taxon>
        <taxon>Kribbellaceae</taxon>
        <taxon>Kribbella</taxon>
    </lineage>
</organism>
<evidence type="ECO:0000256" key="1">
    <source>
        <dbReference type="SAM" id="SignalP"/>
    </source>
</evidence>
<dbReference type="PROSITE" id="PS51318">
    <property type="entry name" value="TAT"/>
    <property type="match status" value="1"/>
</dbReference>
<dbReference type="EMBL" id="SMKA01000126">
    <property type="protein sequence ID" value="TDC25257.1"/>
    <property type="molecule type" value="Genomic_DNA"/>
</dbReference>
<proteinExistence type="predicted"/>
<dbReference type="AlphaFoldDB" id="A0A4R4PSD4"/>
<dbReference type="SUPFAM" id="SSF51445">
    <property type="entry name" value="(Trans)glycosidases"/>
    <property type="match status" value="1"/>
</dbReference>
<evidence type="ECO:0000313" key="3">
    <source>
        <dbReference type="Proteomes" id="UP000295075"/>
    </source>
</evidence>
<feature type="signal peptide" evidence="1">
    <location>
        <begin position="1"/>
        <end position="29"/>
    </location>
</feature>
<feature type="chain" id="PRO_5020229612" description="Glycoside hydrolase family 42 N-terminal domain-containing protein" evidence="1">
    <location>
        <begin position="30"/>
        <end position="428"/>
    </location>
</feature>